<accession>A0A3B1DVP7</accession>
<protein>
    <recommendedName>
        <fullName evidence="4">HTH luxR-type domain-containing protein</fullName>
    </recommendedName>
</protein>
<dbReference type="CDD" id="cd06170">
    <property type="entry name" value="LuxR_C_like"/>
    <property type="match status" value="1"/>
</dbReference>
<evidence type="ECO:0000256" key="2">
    <source>
        <dbReference type="ARBA" id="ARBA00023125"/>
    </source>
</evidence>
<dbReference type="SMART" id="SM00421">
    <property type="entry name" value="HTH_LUXR"/>
    <property type="match status" value="1"/>
</dbReference>
<keyword evidence="3" id="KW-0804">Transcription</keyword>
<dbReference type="GO" id="GO:0003677">
    <property type="term" value="F:DNA binding"/>
    <property type="evidence" value="ECO:0007669"/>
    <property type="project" value="UniProtKB-KW"/>
</dbReference>
<dbReference type="InterPro" id="IPR016032">
    <property type="entry name" value="Sig_transdc_resp-reg_C-effctor"/>
</dbReference>
<name>A0A3B1DVP7_9ZZZZ</name>
<evidence type="ECO:0000313" key="5">
    <source>
        <dbReference type="EMBL" id="VAX40284.1"/>
    </source>
</evidence>
<keyword evidence="2" id="KW-0238">DNA-binding</keyword>
<proteinExistence type="predicted"/>
<dbReference type="Pfam" id="PF00196">
    <property type="entry name" value="GerE"/>
    <property type="match status" value="1"/>
</dbReference>
<dbReference type="SUPFAM" id="SSF46894">
    <property type="entry name" value="C-terminal effector domain of the bipartite response regulators"/>
    <property type="match status" value="1"/>
</dbReference>
<dbReference type="EMBL" id="UOGK01000366">
    <property type="protein sequence ID" value="VAX40284.1"/>
    <property type="molecule type" value="Genomic_DNA"/>
</dbReference>
<feature type="domain" description="HTH luxR-type" evidence="4">
    <location>
        <begin position="151"/>
        <end position="216"/>
    </location>
</feature>
<dbReference type="AlphaFoldDB" id="A0A3B1DVP7"/>
<sequence>MAKLSGYVPPSTLDAVWLALCEDTGVNVLVCRRDGKILYTNHEASLWLRWQHRQQLKREARENEAATYLQDACPEVLLQERLKLGQRVCDENKGITYESLYNDIRWRVTMRPLPAGDGTNHVLILSRRMHPWERVKSEASSVVPTEVEMHDPGVIETLSVREIEVLILIGEGLSYAQIAERLHRSVRTIERHRDRLGQKLNASDRVQLARFAIRAGLSGLATPAQQEELNAKEWDPIDLSTPVSKIANRRVRQSE</sequence>
<gene>
    <name evidence="5" type="ORF">MNBD_PLANCTO03-884</name>
</gene>
<organism evidence="5">
    <name type="scientific">hydrothermal vent metagenome</name>
    <dbReference type="NCBI Taxonomy" id="652676"/>
    <lineage>
        <taxon>unclassified sequences</taxon>
        <taxon>metagenomes</taxon>
        <taxon>ecological metagenomes</taxon>
    </lineage>
</organism>
<dbReference type="PROSITE" id="PS50043">
    <property type="entry name" value="HTH_LUXR_2"/>
    <property type="match status" value="1"/>
</dbReference>
<keyword evidence="1" id="KW-0805">Transcription regulation</keyword>
<dbReference type="PANTHER" id="PTHR44688">
    <property type="entry name" value="DNA-BINDING TRANSCRIPTIONAL ACTIVATOR DEVR_DOSR"/>
    <property type="match status" value="1"/>
</dbReference>
<dbReference type="Gene3D" id="1.10.10.10">
    <property type="entry name" value="Winged helix-like DNA-binding domain superfamily/Winged helix DNA-binding domain"/>
    <property type="match status" value="1"/>
</dbReference>
<dbReference type="GO" id="GO:0006355">
    <property type="term" value="P:regulation of DNA-templated transcription"/>
    <property type="evidence" value="ECO:0007669"/>
    <property type="project" value="InterPro"/>
</dbReference>
<dbReference type="PRINTS" id="PR00038">
    <property type="entry name" value="HTHLUXR"/>
</dbReference>
<dbReference type="InterPro" id="IPR000792">
    <property type="entry name" value="Tscrpt_reg_LuxR_C"/>
</dbReference>
<dbReference type="PROSITE" id="PS00622">
    <property type="entry name" value="HTH_LUXR_1"/>
    <property type="match status" value="1"/>
</dbReference>
<dbReference type="PANTHER" id="PTHR44688:SF16">
    <property type="entry name" value="DNA-BINDING TRANSCRIPTIONAL ACTIVATOR DEVR_DOSR"/>
    <property type="match status" value="1"/>
</dbReference>
<dbReference type="InterPro" id="IPR036388">
    <property type="entry name" value="WH-like_DNA-bd_sf"/>
</dbReference>
<evidence type="ECO:0000259" key="4">
    <source>
        <dbReference type="PROSITE" id="PS50043"/>
    </source>
</evidence>
<reference evidence="5" key="1">
    <citation type="submission" date="2018-06" db="EMBL/GenBank/DDBJ databases">
        <authorList>
            <person name="Zhirakovskaya E."/>
        </authorList>
    </citation>
    <scope>NUCLEOTIDE SEQUENCE</scope>
</reference>
<evidence type="ECO:0000256" key="1">
    <source>
        <dbReference type="ARBA" id="ARBA00023015"/>
    </source>
</evidence>
<evidence type="ECO:0000256" key="3">
    <source>
        <dbReference type="ARBA" id="ARBA00023163"/>
    </source>
</evidence>